<sequence length="497" mass="56389">MSYELAIRKFKEAGVNYTDAEAQGKLKHDTHLQDTVIAIAELEGLTYQSWRHLHANQQAQAFYQSLHRSIGIPLPKKNLAKLNNRKNHETLAQYQRAACALADKFTYDLDSPKTQQWVRAAWQRIQTDPTFATAVTVLAENKILSLENLITIEQETEETALLVRAIAAFDDRGRFFPPKTLKVNTDRFTDLQTANPLPFSDPSQPFSRSGYWRREVWFRIHDQKDSAKYQKLACILDDSKALTLTAWDAMKDSRQYQGYINLLHDNGLLPLSKTVETVGAEEQTELLTAVRHLHQEGILPDNLYQAQLAIITLAMDKQSPPVSGLTQAMQSENPVQSIAANSDLMNAAAQRLIHSALDQAQELQSSESSTDKNKALLAASLERKFNRHELTTEQTVKSLARVLSRREGWFKYRRYLEKDGSDMPEPYNRGKLKIEAARDLLKIPAPKWDQALRCGEDKGKNPAYQTYNNLLKLVTQEDKEKPASRKATRTTLAEPTA</sequence>
<evidence type="ECO:0000313" key="1">
    <source>
        <dbReference type="EMBL" id="ALB21497.1"/>
    </source>
</evidence>
<dbReference type="Proteomes" id="UP000029558">
    <property type="component" value="Chromosome"/>
</dbReference>
<accession>A0A1L6TGF0</accession>
<evidence type="ECO:0000313" key="2">
    <source>
        <dbReference type="Proteomes" id="UP000029558"/>
    </source>
</evidence>
<name>A0A1L6TGF0_PISSA</name>
<proteinExistence type="predicted"/>
<protein>
    <submittedName>
        <fullName evidence="1">Multidrug transporter</fullName>
    </submittedName>
</protein>
<dbReference type="RefSeq" id="WP_017376539.1">
    <property type="nucleotide sequence ID" value="NZ_CP012508.1"/>
</dbReference>
<dbReference type="EMBL" id="CP012508">
    <property type="protein sequence ID" value="ALB21497.1"/>
    <property type="molecule type" value="Genomic_DNA"/>
</dbReference>
<dbReference type="AlphaFoldDB" id="A0A1L6TGF0"/>
<gene>
    <name evidence="1" type="ORF">KU39_313</name>
</gene>
<organism evidence="1 2">
    <name type="scientific">Piscirickettsia salmonis</name>
    <dbReference type="NCBI Taxonomy" id="1238"/>
    <lineage>
        <taxon>Bacteria</taxon>
        <taxon>Pseudomonadati</taxon>
        <taxon>Pseudomonadota</taxon>
        <taxon>Gammaproteobacteria</taxon>
        <taxon>Thiotrichales</taxon>
        <taxon>Piscirickettsiaceae</taxon>
        <taxon>Piscirickettsia</taxon>
    </lineage>
</organism>
<reference evidence="1 2" key="1">
    <citation type="journal article" date="2014" name="Genome Announc.">
        <title>Comparative Genome Analysis of Two Isolates of the Fish Pathogen Piscirickettsia salmonis from Different Hosts Reveals Major Differences in Virulence-Associated Secretion Systems.</title>
        <authorList>
            <person name="Bohle H."/>
            <person name="Henriquez P."/>
            <person name="Grothusen H."/>
            <person name="Navas E."/>
            <person name="Sandoval A."/>
            <person name="Bustamante F."/>
            <person name="Bustos P."/>
            <person name="Mancilla M."/>
        </authorList>
    </citation>
    <scope>NUCLEOTIDE SEQUENCE [LARGE SCALE GENOMIC DNA]</scope>
    <source>
        <strain evidence="2">B1-32597</strain>
    </source>
</reference>